<dbReference type="InterPro" id="IPR053024">
    <property type="entry name" value="Fungal_surface_NADase"/>
</dbReference>
<evidence type="ECO:0000259" key="2">
    <source>
        <dbReference type="Pfam" id="PF14021"/>
    </source>
</evidence>
<dbReference type="GO" id="GO:0050135">
    <property type="term" value="F:NADP+ nucleosidase activity"/>
    <property type="evidence" value="ECO:0007669"/>
    <property type="project" value="InterPro"/>
</dbReference>
<evidence type="ECO:0000313" key="3">
    <source>
        <dbReference type="EMBL" id="CEI67746.1"/>
    </source>
</evidence>
<dbReference type="RefSeq" id="XP_025591461.1">
    <property type="nucleotide sequence ID" value="XM_025732547.1"/>
</dbReference>
<sequence>MLFKSLFLSSFFVGSLAGILFQQRPSLSTLDDDNDVNCTSGRPSGCHGCNVRWNKSLDEDYICGDKRLGPKALPVTLPLSTFVAGYDRFGKKSPNDFLAEWWNSTMVWDIDKGADREHGWRFPPLNGFALDQDQIPMKAYIDLEVGTLVDRFGGTGGRFISPATAPFAQRALHPQSLNTRPEKEFPNDYHVYNVTKPFSVLSGPIKPWFGQPGYGVQFFLGIGTTVQDHINMTNLVEVDPSKLPTQGILRCYSEDCMIDGEL</sequence>
<evidence type="ECO:0000313" key="4">
    <source>
        <dbReference type="Proteomes" id="UP000245910"/>
    </source>
</evidence>
<dbReference type="InterPro" id="IPR025331">
    <property type="entry name" value="TNT"/>
</dbReference>
<feature type="chain" id="PRO_5014973240" description="TNT domain-containing protein" evidence="1">
    <location>
        <begin position="18"/>
        <end position="262"/>
    </location>
</feature>
<dbReference type="EMBL" id="LN649229">
    <property type="protein sequence ID" value="CEI67746.1"/>
    <property type="molecule type" value="Genomic_DNA"/>
</dbReference>
<feature type="domain" description="TNT" evidence="2">
    <location>
        <begin position="143"/>
        <end position="238"/>
    </location>
</feature>
<reference evidence="4" key="1">
    <citation type="submission" date="2014-10" db="EMBL/GenBank/DDBJ databases">
        <authorList>
            <person name="King R."/>
        </authorList>
    </citation>
    <scope>NUCLEOTIDE SEQUENCE [LARGE SCALE GENOMIC DNA]</scope>
    <source>
        <strain evidence="4">A3/5</strain>
    </source>
</reference>
<keyword evidence="4" id="KW-1185">Reference proteome</keyword>
<dbReference type="PANTHER" id="PTHR42059">
    <property type="entry name" value="TNT DOMAIN-CONTAINING PROTEIN"/>
    <property type="match status" value="1"/>
</dbReference>
<dbReference type="OrthoDB" id="2923349at2759"/>
<proteinExistence type="predicted"/>
<keyword evidence="1" id="KW-0732">Signal</keyword>
<name>A0A2L2TUC3_9HYPO</name>
<dbReference type="Proteomes" id="UP000245910">
    <property type="component" value="Chromosome I"/>
</dbReference>
<feature type="signal peptide" evidence="1">
    <location>
        <begin position="1"/>
        <end position="17"/>
    </location>
</feature>
<dbReference type="GeneID" id="37255897"/>
<evidence type="ECO:0000256" key="1">
    <source>
        <dbReference type="SAM" id="SignalP"/>
    </source>
</evidence>
<protein>
    <recommendedName>
        <fullName evidence="2">TNT domain-containing protein</fullName>
    </recommendedName>
</protein>
<dbReference type="PANTHER" id="PTHR42059:SF1">
    <property type="entry name" value="TNT DOMAIN-CONTAINING PROTEIN"/>
    <property type="match status" value="1"/>
</dbReference>
<organism evidence="3 4">
    <name type="scientific">Fusarium venenatum</name>
    <dbReference type="NCBI Taxonomy" id="56646"/>
    <lineage>
        <taxon>Eukaryota</taxon>
        <taxon>Fungi</taxon>
        <taxon>Dikarya</taxon>
        <taxon>Ascomycota</taxon>
        <taxon>Pezizomycotina</taxon>
        <taxon>Sordariomycetes</taxon>
        <taxon>Hypocreomycetidae</taxon>
        <taxon>Hypocreales</taxon>
        <taxon>Nectriaceae</taxon>
        <taxon>Fusarium</taxon>
    </lineage>
</organism>
<accession>A0A2L2TUC3</accession>
<dbReference type="KEGG" id="fvn:FVRRES_04258"/>
<dbReference type="AlphaFoldDB" id="A0A2L2TUC3"/>
<dbReference type="Pfam" id="PF14021">
    <property type="entry name" value="TNT"/>
    <property type="match status" value="1"/>
</dbReference>